<reference evidence="5 6" key="1">
    <citation type="submission" date="2019-06" db="EMBL/GenBank/DDBJ databases">
        <title>Whole genome shotgun sequence of Streptomyces cacaoi subsp. cacaoi NBRC 12748.</title>
        <authorList>
            <person name="Hosoyama A."/>
            <person name="Uohara A."/>
            <person name="Ohji S."/>
            <person name="Ichikawa N."/>
        </authorList>
    </citation>
    <scope>NUCLEOTIDE SEQUENCE [LARGE SCALE GENOMIC DNA]</scope>
    <source>
        <strain evidence="5 6">NBRC 12748</strain>
    </source>
</reference>
<feature type="domain" description="DhaL" evidence="4">
    <location>
        <begin position="6"/>
        <end position="259"/>
    </location>
</feature>
<dbReference type="InterPro" id="IPR004007">
    <property type="entry name" value="DhaL_dom"/>
</dbReference>
<comment type="caution">
    <text evidence="5">The sequence shown here is derived from an EMBL/GenBank/DDBJ whole genome shotgun (WGS) entry which is preliminary data.</text>
</comment>
<evidence type="ECO:0000256" key="1">
    <source>
        <dbReference type="ARBA" id="ARBA00022679"/>
    </source>
</evidence>
<name>A0A4Y3QSN9_STRCI</name>
<dbReference type="Proteomes" id="UP000319210">
    <property type="component" value="Unassembled WGS sequence"/>
</dbReference>
<dbReference type="GO" id="GO:0005829">
    <property type="term" value="C:cytosol"/>
    <property type="evidence" value="ECO:0007669"/>
    <property type="project" value="TreeGrafter"/>
</dbReference>
<dbReference type="SUPFAM" id="SSF101473">
    <property type="entry name" value="DhaL-like"/>
    <property type="match status" value="2"/>
</dbReference>
<dbReference type="GO" id="GO:0004371">
    <property type="term" value="F:glycerone kinase activity"/>
    <property type="evidence" value="ECO:0007669"/>
    <property type="project" value="InterPro"/>
</dbReference>
<proteinExistence type="predicted"/>
<dbReference type="PROSITE" id="PS51480">
    <property type="entry name" value="DHAL"/>
    <property type="match status" value="1"/>
</dbReference>
<dbReference type="EMBL" id="BJMM01000003">
    <property type="protein sequence ID" value="GEB48426.1"/>
    <property type="molecule type" value="Genomic_DNA"/>
</dbReference>
<dbReference type="AlphaFoldDB" id="A0A4Y3QSN9"/>
<gene>
    <name evidence="5" type="ORF">SCA03_09770</name>
</gene>
<keyword evidence="6" id="KW-1185">Reference proteome</keyword>
<evidence type="ECO:0000256" key="3">
    <source>
        <dbReference type="SAM" id="MobiDB-lite"/>
    </source>
</evidence>
<dbReference type="FunFam" id="1.25.40.340:FF:000002">
    <property type="entry name" value="Dihydroxyacetone kinase, L subunit"/>
    <property type="match status" value="1"/>
</dbReference>
<feature type="region of interest" description="Disordered" evidence="3">
    <location>
        <begin position="71"/>
        <end position="112"/>
    </location>
</feature>
<dbReference type="Pfam" id="PF02734">
    <property type="entry name" value="Dak2"/>
    <property type="match status" value="1"/>
</dbReference>
<feature type="compositionally biased region" description="Gly residues" evidence="3">
    <location>
        <begin position="71"/>
        <end position="91"/>
    </location>
</feature>
<feature type="region of interest" description="Disordered" evidence="3">
    <location>
        <begin position="18"/>
        <end position="41"/>
    </location>
</feature>
<dbReference type="InterPro" id="IPR050861">
    <property type="entry name" value="Dihydroxyacetone_Kinase"/>
</dbReference>
<keyword evidence="2" id="KW-0418">Kinase</keyword>
<evidence type="ECO:0000256" key="2">
    <source>
        <dbReference type="ARBA" id="ARBA00022777"/>
    </source>
</evidence>
<evidence type="ECO:0000313" key="5">
    <source>
        <dbReference type="EMBL" id="GEB48426.1"/>
    </source>
</evidence>
<organism evidence="5 6">
    <name type="scientific">Streptomyces cacaoi</name>
    <dbReference type="NCBI Taxonomy" id="1898"/>
    <lineage>
        <taxon>Bacteria</taxon>
        <taxon>Bacillati</taxon>
        <taxon>Actinomycetota</taxon>
        <taxon>Actinomycetes</taxon>
        <taxon>Kitasatosporales</taxon>
        <taxon>Streptomycetaceae</taxon>
        <taxon>Streptomyces</taxon>
    </lineage>
</organism>
<sequence>MDDSGSFAEQWMRRFAASVSATEPELTALDQEAGDGDFGTNLDAGLKAALSALEPAPAGGTAAGGLDAAGATGGGGSPGTAGGSGDAGSTGGARDAGEAREAREARDAGDAGDDVPALRAVATAFLDEVGGTSGPLFGLLLQDLAQAAEEAGHRLTVPALARGARAGLAAIQRVGEAVPGDKTLVDGLAPACEALASAEESVGPANALAVAADAAWQGVRSTADLRARRGRASYVGERASGVPDPGAVGIGLLFASAGGTVTSLAPYLEASGSGGGPGGG</sequence>
<evidence type="ECO:0000259" key="4">
    <source>
        <dbReference type="PROSITE" id="PS51480"/>
    </source>
</evidence>
<protein>
    <recommendedName>
        <fullName evidence="4">DhaL domain-containing protein</fullName>
    </recommendedName>
</protein>
<accession>A0A4Y3QSN9</accession>
<dbReference type="RefSeq" id="WP_086814859.1">
    <property type="nucleotide sequence ID" value="NZ_BJMM01000003.1"/>
</dbReference>
<dbReference type="OrthoDB" id="9800291at2"/>
<dbReference type="SMART" id="SM01120">
    <property type="entry name" value="Dak2"/>
    <property type="match status" value="1"/>
</dbReference>
<keyword evidence="1" id="KW-0808">Transferase</keyword>
<dbReference type="Gene3D" id="1.25.40.340">
    <property type="match status" value="2"/>
</dbReference>
<dbReference type="GO" id="GO:0019563">
    <property type="term" value="P:glycerol catabolic process"/>
    <property type="evidence" value="ECO:0007669"/>
    <property type="project" value="TreeGrafter"/>
</dbReference>
<feature type="compositionally biased region" description="Basic and acidic residues" evidence="3">
    <location>
        <begin position="95"/>
        <end position="109"/>
    </location>
</feature>
<evidence type="ECO:0000313" key="6">
    <source>
        <dbReference type="Proteomes" id="UP000319210"/>
    </source>
</evidence>
<dbReference type="PANTHER" id="PTHR28629">
    <property type="entry name" value="TRIOKINASE/FMN CYCLASE"/>
    <property type="match status" value="1"/>
</dbReference>
<dbReference type="InterPro" id="IPR036117">
    <property type="entry name" value="DhaL_dom_sf"/>
</dbReference>
<dbReference type="PANTHER" id="PTHR28629:SF4">
    <property type="entry name" value="TRIOKINASE_FMN CYCLASE"/>
    <property type="match status" value="1"/>
</dbReference>